<comment type="caution">
    <text evidence="1">The sequence shown here is derived from an EMBL/GenBank/DDBJ whole genome shotgun (WGS) entry which is preliminary data.</text>
</comment>
<dbReference type="EMBL" id="AUPC02000018">
    <property type="protein sequence ID" value="POG80440.1"/>
    <property type="molecule type" value="Genomic_DNA"/>
</dbReference>
<gene>
    <name evidence="1" type="ORF">GLOIN_2v325566</name>
</gene>
<name>A0A2P4QS32_RHIID</name>
<evidence type="ECO:0000313" key="1">
    <source>
        <dbReference type="EMBL" id="POG80440.1"/>
    </source>
</evidence>
<sequence length="69" mass="8352">MPKMLKILNFFLLFNGLSCTKYNFFFFLKKKWVLILNSEQIQTKSSKHTILDNYFKKNCFIKKILILLL</sequence>
<protein>
    <submittedName>
        <fullName evidence="1">Uncharacterized protein</fullName>
    </submittedName>
</protein>
<reference evidence="1 2" key="1">
    <citation type="journal article" date="2013" name="Proc. Natl. Acad. Sci. U.S.A.">
        <title>Genome of an arbuscular mycorrhizal fungus provides insight into the oldest plant symbiosis.</title>
        <authorList>
            <person name="Tisserant E."/>
            <person name="Malbreil M."/>
            <person name="Kuo A."/>
            <person name="Kohler A."/>
            <person name="Symeonidi A."/>
            <person name="Balestrini R."/>
            <person name="Charron P."/>
            <person name="Duensing N."/>
            <person name="Frei Dit Frey N."/>
            <person name="Gianinazzi-Pearson V."/>
            <person name="Gilbert L.B."/>
            <person name="Handa Y."/>
            <person name="Herr J.R."/>
            <person name="Hijri M."/>
            <person name="Koul R."/>
            <person name="Kawaguchi M."/>
            <person name="Krajinski F."/>
            <person name="Lammers P.J."/>
            <person name="Masclaux F.G."/>
            <person name="Murat C."/>
            <person name="Morin E."/>
            <person name="Ndikumana S."/>
            <person name="Pagni M."/>
            <person name="Petitpierre D."/>
            <person name="Requena N."/>
            <person name="Rosikiewicz P."/>
            <person name="Riley R."/>
            <person name="Saito K."/>
            <person name="San Clemente H."/>
            <person name="Shapiro H."/>
            <person name="van Tuinen D."/>
            <person name="Becard G."/>
            <person name="Bonfante P."/>
            <person name="Paszkowski U."/>
            <person name="Shachar-Hill Y.Y."/>
            <person name="Tuskan G.A."/>
            <person name="Young P.W."/>
            <person name="Sanders I.R."/>
            <person name="Henrissat B."/>
            <person name="Rensing S.A."/>
            <person name="Grigoriev I.V."/>
            <person name="Corradi N."/>
            <person name="Roux C."/>
            <person name="Martin F."/>
        </authorList>
    </citation>
    <scope>NUCLEOTIDE SEQUENCE [LARGE SCALE GENOMIC DNA]</scope>
    <source>
        <strain evidence="1 2">DAOM 197198</strain>
    </source>
</reference>
<evidence type="ECO:0000313" key="2">
    <source>
        <dbReference type="Proteomes" id="UP000018888"/>
    </source>
</evidence>
<keyword evidence="2" id="KW-1185">Reference proteome</keyword>
<dbReference type="AlphaFoldDB" id="A0A2P4QS32"/>
<proteinExistence type="predicted"/>
<dbReference type="Proteomes" id="UP000018888">
    <property type="component" value="Unassembled WGS sequence"/>
</dbReference>
<accession>A0A2P4QS32</accession>
<reference evidence="1 2" key="2">
    <citation type="journal article" date="2018" name="New Phytol.">
        <title>High intraspecific genome diversity in the model arbuscular mycorrhizal symbiont Rhizophagus irregularis.</title>
        <authorList>
            <person name="Chen E.C.H."/>
            <person name="Morin E."/>
            <person name="Beaudet D."/>
            <person name="Noel J."/>
            <person name="Yildirir G."/>
            <person name="Ndikumana S."/>
            <person name="Charron P."/>
            <person name="St-Onge C."/>
            <person name="Giorgi J."/>
            <person name="Kruger M."/>
            <person name="Marton T."/>
            <person name="Ropars J."/>
            <person name="Grigoriev I.V."/>
            <person name="Hainaut M."/>
            <person name="Henrissat B."/>
            <person name="Roux C."/>
            <person name="Martin F."/>
            <person name="Corradi N."/>
        </authorList>
    </citation>
    <scope>NUCLEOTIDE SEQUENCE [LARGE SCALE GENOMIC DNA]</scope>
    <source>
        <strain evidence="1 2">DAOM 197198</strain>
    </source>
</reference>
<organism evidence="1 2">
    <name type="scientific">Rhizophagus irregularis (strain DAOM 181602 / DAOM 197198 / MUCL 43194)</name>
    <name type="common">Arbuscular mycorrhizal fungus</name>
    <name type="synonym">Glomus intraradices</name>
    <dbReference type="NCBI Taxonomy" id="747089"/>
    <lineage>
        <taxon>Eukaryota</taxon>
        <taxon>Fungi</taxon>
        <taxon>Fungi incertae sedis</taxon>
        <taxon>Mucoromycota</taxon>
        <taxon>Glomeromycotina</taxon>
        <taxon>Glomeromycetes</taxon>
        <taxon>Glomerales</taxon>
        <taxon>Glomeraceae</taxon>
        <taxon>Rhizophagus</taxon>
    </lineage>
</organism>